<evidence type="ECO:0000259" key="1">
    <source>
        <dbReference type="Pfam" id="PF13333"/>
    </source>
</evidence>
<feature type="domain" description="Integrase catalytic" evidence="1">
    <location>
        <begin position="1"/>
        <end position="31"/>
    </location>
</feature>
<name>A0A4S4FV49_9ACTN</name>
<dbReference type="Proteomes" id="UP000308978">
    <property type="component" value="Unassembled WGS sequence"/>
</dbReference>
<protein>
    <recommendedName>
        <fullName evidence="1">Integrase catalytic domain-containing protein</fullName>
    </recommendedName>
</protein>
<gene>
    <name evidence="2" type="ORF">E5986_11475</name>
</gene>
<comment type="caution">
    <text evidence="2">The sequence shown here is derived from an EMBL/GenBank/DDBJ whole genome shotgun (WGS) entry which is preliminary data.</text>
</comment>
<dbReference type="AlphaFoldDB" id="A0A4S4FV49"/>
<evidence type="ECO:0000313" key="2">
    <source>
        <dbReference type="EMBL" id="THG34760.1"/>
    </source>
</evidence>
<dbReference type="Pfam" id="PF13333">
    <property type="entry name" value="rve_2"/>
    <property type="match status" value="1"/>
</dbReference>
<evidence type="ECO:0000313" key="3">
    <source>
        <dbReference type="Proteomes" id="UP000308978"/>
    </source>
</evidence>
<dbReference type="EMBL" id="SSTJ01000025">
    <property type="protein sequence ID" value="THG34760.1"/>
    <property type="molecule type" value="Genomic_DNA"/>
</dbReference>
<reference evidence="2 3" key="1">
    <citation type="submission" date="2019-04" db="EMBL/GenBank/DDBJ databases">
        <title>Microbes associate with the intestines of laboratory mice.</title>
        <authorList>
            <person name="Navarre W."/>
            <person name="Wong E."/>
            <person name="Huang K.C."/>
            <person name="Tropini C."/>
            <person name="Ng K."/>
            <person name="Yu B."/>
        </authorList>
    </citation>
    <scope>NUCLEOTIDE SEQUENCE [LARGE SCALE GENOMIC DNA]</scope>
    <source>
        <strain evidence="2 3">NM80_B27</strain>
    </source>
</reference>
<sequence length="37" mass="4345">MEAEFADYMGWYNRDRIKASLDDMSLNNYRRSLGIAA</sequence>
<proteinExistence type="predicted"/>
<organism evidence="2 3">
    <name type="scientific">Adlercreutzia caecimuris</name>
    <dbReference type="NCBI Taxonomy" id="671266"/>
    <lineage>
        <taxon>Bacteria</taxon>
        <taxon>Bacillati</taxon>
        <taxon>Actinomycetota</taxon>
        <taxon>Coriobacteriia</taxon>
        <taxon>Eggerthellales</taxon>
        <taxon>Eggerthellaceae</taxon>
        <taxon>Adlercreutzia</taxon>
    </lineage>
</organism>
<dbReference type="InterPro" id="IPR001584">
    <property type="entry name" value="Integrase_cat-core"/>
</dbReference>
<dbReference type="GO" id="GO:0015074">
    <property type="term" value="P:DNA integration"/>
    <property type="evidence" value="ECO:0007669"/>
    <property type="project" value="InterPro"/>
</dbReference>
<accession>A0A4S4FV49</accession>